<name>A0A1V2H6E4_9PROT</name>
<proteinExistence type="predicted"/>
<evidence type="ECO:0000313" key="3">
    <source>
        <dbReference type="EMBL" id="ONG56484.1"/>
    </source>
</evidence>
<feature type="domain" description="DUF305" evidence="2">
    <location>
        <begin position="47"/>
        <end position="118"/>
    </location>
</feature>
<feature type="chain" id="PRO_5012595338" evidence="1">
    <location>
        <begin position="25"/>
        <end position="122"/>
    </location>
</feature>
<dbReference type="RefSeq" id="WP_076956445.1">
    <property type="nucleotide sequence ID" value="NZ_MLCO01000042.1"/>
</dbReference>
<dbReference type="Gene3D" id="1.20.1260.10">
    <property type="match status" value="1"/>
</dbReference>
<accession>A0A1V2H6E4</accession>
<sequence length="122" mass="12719">MPFPPCRPAALALLAGLLATPALAQHAGHGAPAAAPGAPASTTELQAANDAMHRGMGAVRFTGNADRDFAASMIPHHEGAIAMARVQLRHGRDPAMRRMAEEIIAAQEKEIAELRAFLARPG</sequence>
<keyword evidence="4" id="KW-1185">Reference proteome</keyword>
<dbReference type="InterPro" id="IPR005183">
    <property type="entry name" value="DUF305_CopM-like"/>
</dbReference>
<dbReference type="Proteomes" id="UP000188879">
    <property type="component" value="Unassembled WGS sequence"/>
</dbReference>
<dbReference type="AlphaFoldDB" id="A0A1V2H6E4"/>
<keyword evidence="1" id="KW-0732">Signal</keyword>
<dbReference type="Pfam" id="PF03713">
    <property type="entry name" value="DUF305"/>
    <property type="match status" value="1"/>
</dbReference>
<dbReference type="PANTHER" id="PTHR36933:SF1">
    <property type="entry name" value="SLL0788 PROTEIN"/>
    <property type="match status" value="1"/>
</dbReference>
<comment type="caution">
    <text evidence="3">The sequence shown here is derived from an EMBL/GenBank/DDBJ whole genome shotgun (WGS) entry which is preliminary data.</text>
</comment>
<evidence type="ECO:0000313" key="4">
    <source>
        <dbReference type="Proteomes" id="UP000188879"/>
    </source>
</evidence>
<protein>
    <submittedName>
        <fullName evidence="3">DUF305 domain-containing protein</fullName>
    </submittedName>
</protein>
<gene>
    <name evidence="3" type="ORF">BKE38_05840</name>
</gene>
<dbReference type="PANTHER" id="PTHR36933">
    <property type="entry name" value="SLL0788 PROTEIN"/>
    <property type="match status" value="1"/>
</dbReference>
<reference evidence="3 4" key="1">
    <citation type="submission" date="2016-10" db="EMBL/GenBank/DDBJ databases">
        <title>Draft Genome sequence of Roseomonas sp. strain M3.</title>
        <authorList>
            <person name="Subhash Y."/>
            <person name="Lee S."/>
        </authorList>
    </citation>
    <scope>NUCLEOTIDE SEQUENCE [LARGE SCALE GENOMIC DNA]</scope>
    <source>
        <strain evidence="3 4">M3</strain>
    </source>
</reference>
<feature type="signal peptide" evidence="1">
    <location>
        <begin position="1"/>
        <end position="24"/>
    </location>
</feature>
<dbReference type="InterPro" id="IPR012347">
    <property type="entry name" value="Ferritin-like"/>
</dbReference>
<organism evidence="3 4">
    <name type="scientific">Teichococcus deserti</name>
    <dbReference type="NCBI Taxonomy" id="1817963"/>
    <lineage>
        <taxon>Bacteria</taxon>
        <taxon>Pseudomonadati</taxon>
        <taxon>Pseudomonadota</taxon>
        <taxon>Alphaproteobacteria</taxon>
        <taxon>Acetobacterales</taxon>
        <taxon>Roseomonadaceae</taxon>
        <taxon>Roseomonas</taxon>
    </lineage>
</organism>
<dbReference type="OrthoDB" id="517560at2"/>
<evidence type="ECO:0000259" key="2">
    <source>
        <dbReference type="Pfam" id="PF03713"/>
    </source>
</evidence>
<evidence type="ECO:0000256" key="1">
    <source>
        <dbReference type="SAM" id="SignalP"/>
    </source>
</evidence>
<dbReference type="EMBL" id="MLCO01000042">
    <property type="protein sequence ID" value="ONG56484.1"/>
    <property type="molecule type" value="Genomic_DNA"/>
</dbReference>